<feature type="transmembrane region" description="Helical" evidence="7">
    <location>
        <begin position="390"/>
        <end position="418"/>
    </location>
</feature>
<feature type="transmembrane region" description="Helical" evidence="7">
    <location>
        <begin position="139"/>
        <end position="158"/>
    </location>
</feature>
<feature type="transmembrane region" description="Helical" evidence="7">
    <location>
        <begin position="239"/>
        <end position="257"/>
    </location>
</feature>
<keyword evidence="6 7" id="KW-0472">Membrane</keyword>
<feature type="transmembrane region" description="Helical" evidence="7">
    <location>
        <begin position="80"/>
        <end position="104"/>
    </location>
</feature>
<comment type="caution">
    <text evidence="9">The sequence shown here is derived from an EMBL/GenBank/DDBJ whole genome shotgun (WGS) entry which is preliminary data.</text>
</comment>
<evidence type="ECO:0000256" key="4">
    <source>
        <dbReference type="ARBA" id="ARBA00022692"/>
    </source>
</evidence>
<feature type="transmembrane region" description="Helical" evidence="7">
    <location>
        <begin position="310"/>
        <end position="327"/>
    </location>
</feature>
<evidence type="ECO:0000256" key="6">
    <source>
        <dbReference type="ARBA" id="ARBA00023136"/>
    </source>
</evidence>
<feature type="domain" description="TRAP C4-dicarboxylate transport system permease DctM subunit" evidence="8">
    <location>
        <begin position="6"/>
        <end position="412"/>
    </location>
</feature>
<evidence type="ECO:0000256" key="1">
    <source>
        <dbReference type="ARBA" id="ARBA00004429"/>
    </source>
</evidence>
<evidence type="ECO:0000259" key="8">
    <source>
        <dbReference type="Pfam" id="PF06808"/>
    </source>
</evidence>
<dbReference type="AlphaFoldDB" id="A0A544TMT2"/>
<feature type="transmembrane region" description="Helical" evidence="7">
    <location>
        <begin position="269"/>
        <end position="290"/>
    </location>
</feature>
<evidence type="ECO:0000256" key="7">
    <source>
        <dbReference type="SAM" id="Phobius"/>
    </source>
</evidence>
<evidence type="ECO:0000256" key="5">
    <source>
        <dbReference type="ARBA" id="ARBA00022989"/>
    </source>
</evidence>
<dbReference type="PANTHER" id="PTHR33362">
    <property type="entry name" value="SIALIC ACID TRAP TRANSPORTER PERMEASE PROTEIN SIAT-RELATED"/>
    <property type="match status" value="1"/>
</dbReference>
<evidence type="ECO:0000313" key="9">
    <source>
        <dbReference type="EMBL" id="TQR18772.1"/>
    </source>
</evidence>
<dbReference type="RefSeq" id="WP_142604858.1">
    <property type="nucleotide sequence ID" value="NZ_VDGG01000001.1"/>
</dbReference>
<dbReference type="PANTHER" id="PTHR33362:SF3">
    <property type="entry name" value="SIALIC ACID TRAP TRANSPORTER PERMEASE PROTEIN SIAT"/>
    <property type="match status" value="1"/>
</dbReference>
<protein>
    <submittedName>
        <fullName evidence="9">TRAP transporter large permease</fullName>
    </submittedName>
</protein>
<comment type="subcellular location">
    <subcellularLocation>
        <location evidence="1">Cell inner membrane</location>
        <topology evidence="1">Multi-pass membrane protein</topology>
    </subcellularLocation>
</comment>
<organism evidence="9 10">
    <name type="scientific">Psychrobacillus soli</name>
    <dbReference type="NCBI Taxonomy" id="1543965"/>
    <lineage>
        <taxon>Bacteria</taxon>
        <taxon>Bacillati</taxon>
        <taxon>Bacillota</taxon>
        <taxon>Bacilli</taxon>
        <taxon>Bacillales</taxon>
        <taxon>Bacillaceae</taxon>
        <taxon>Psychrobacillus</taxon>
    </lineage>
</organism>
<keyword evidence="4 7" id="KW-0812">Transmembrane</keyword>
<keyword evidence="10" id="KW-1185">Reference proteome</keyword>
<evidence type="ECO:0000256" key="2">
    <source>
        <dbReference type="ARBA" id="ARBA00022475"/>
    </source>
</evidence>
<reference evidence="9 10" key="1">
    <citation type="submission" date="2019-05" db="EMBL/GenBank/DDBJ databases">
        <title>Psychrobacillus vulpis sp. nov., a new species isolated from feces of a red fox that inhabits in The Tablas de Daimiel Natural Park, Albacete, Spain.</title>
        <authorList>
            <person name="Rodriguez M."/>
            <person name="Reina J.C."/>
            <person name="Bejar V."/>
            <person name="Llamas I."/>
        </authorList>
    </citation>
    <scope>NUCLEOTIDE SEQUENCE [LARGE SCALE GENOMIC DNA]</scope>
    <source>
        <strain evidence="9 10">NHI-2</strain>
    </source>
</reference>
<evidence type="ECO:0000256" key="3">
    <source>
        <dbReference type="ARBA" id="ARBA00022519"/>
    </source>
</evidence>
<dbReference type="Proteomes" id="UP000318937">
    <property type="component" value="Unassembled WGS sequence"/>
</dbReference>
<keyword evidence="2" id="KW-1003">Cell membrane</keyword>
<feature type="transmembrane region" description="Helical" evidence="7">
    <location>
        <begin position="170"/>
        <end position="191"/>
    </location>
</feature>
<dbReference type="NCBIfam" id="TIGR00786">
    <property type="entry name" value="dctM"/>
    <property type="match status" value="1"/>
</dbReference>
<keyword evidence="5 7" id="KW-1133">Transmembrane helix</keyword>
<dbReference type="GO" id="GO:0005886">
    <property type="term" value="C:plasma membrane"/>
    <property type="evidence" value="ECO:0007669"/>
    <property type="project" value="UniProtKB-SubCell"/>
</dbReference>
<gene>
    <name evidence="9" type="ORF">FG383_00335</name>
</gene>
<dbReference type="InterPro" id="IPR010656">
    <property type="entry name" value="DctM"/>
</dbReference>
<evidence type="ECO:0000313" key="10">
    <source>
        <dbReference type="Proteomes" id="UP000318937"/>
    </source>
</evidence>
<dbReference type="OrthoDB" id="9785600at2"/>
<dbReference type="Pfam" id="PF06808">
    <property type="entry name" value="DctM"/>
    <property type="match status" value="1"/>
</dbReference>
<feature type="transmembrane region" description="Helical" evidence="7">
    <location>
        <begin position="46"/>
        <end position="68"/>
    </location>
</feature>
<proteinExistence type="predicted"/>
<accession>A0A544TMT2</accession>
<dbReference type="EMBL" id="VDGG01000001">
    <property type="protein sequence ID" value="TQR18772.1"/>
    <property type="molecule type" value="Genomic_DNA"/>
</dbReference>
<keyword evidence="3" id="KW-0997">Cell inner membrane</keyword>
<feature type="transmembrane region" description="Helical" evidence="7">
    <location>
        <begin position="332"/>
        <end position="350"/>
    </location>
</feature>
<feature type="transmembrane region" description="Helical" evidence="7">
    <location>
        <begin position="212"/>
        <end position="233"/>
    </location>
</feature>
<feature type="transmembrane region" description="Helical" evidence="7">
    <location>
        <begin position="110"/>
        <end position="127"/>
    </location>
</feature>
<sequence>MIAVFFISLIALLFLSVPVAFALGLSSVFGILLHPSLDLSVVPQRVLIAVNSFPLMAIPFFILAGGLMQSSGIARRLVNFAMSLVGHLTGGLAVVAIITAMFFAAISGSGTATVITIGTILIPIMIAKGYPKGFTSSTLAASGALGIIIPPSIPLILYGISAQVSVSDMFLAGIFPGFIITASLIILSYFFSKKNKLPRSERSSFKEIVRAFVEAIPALIMPVIVLGGIYSGIFTPTEASVIAVVYALIAGIIYRELSISNIIKTLVDSSVTTAIIMIIIATSGLFSFFIQINYIPDLIADLLSTVTGNPYVFMIVINLILLVVGMFMEGSAAILILTPLFLPLALTAGIDPVHFGIVMVVNLAIGLITPPVGLNLFASAQISGISIKDITVSIIPFVIVMFIATLLISFMPVFSIWFKFF</sequence>
<dbReference type="PIRSF" id="PIRSF006066">
    <property type="entry name" value="HI0050"/>
    <property type="match status" value="1"/>
</dbReference>
<feature type="transmembrane region" description="Helical" evidence="7">
    <location>
        <begin position="356"/>
        <end position="378"/>
    </location>
</feature>
<dbReference type="GO" id="GO:0022857">
    <property type="term" value="F:transmembrane transporter activity"/>
    <property type="evidence" value="ECO:0007669"/>
    <property type="project" value="TreeGrafter"/>
</dbReference>
<dbReference type="InterPro" id="IPR004681">
    <property type="entry name" value="TRAP_DctM"/>
</dbReference>
<name>A0A544TMT2_9BACI</name>